<dbReference type="InterPro" id="IPR036274">
    <property type="entry name" value="HR1_rpt_sf"/>
</dbReference>
<evidence type="ECO:0000313" key="4">
    <source>
        <dbReference type="EMBL" id="KAH0535824.1"/>
    </source>
</evidence>
<accession>A0AAV7HXE9</accession>
<dbReference type="Gene3D" id="1.10.287.160">
    <property type="entry name" value="HR1 repeat"/>
    <property type="match status" value="1"/>
</dbReference>
<dbReference type="AlphaFoldDB" id="A0AAV7HXE9"/>
<sequence>MLKWVHHTPSLPKNHTTVITRDSLKSNEEEEEEEEEKIVNNVPQKIEYDNTDNEDECKDLEKDEHIMIDISLKRRLGGSDPRVATCRGKLQNRRSKLNQEINKELRLRAGAENLFKATTNRKLKETVALELSFVNSNLQLLKEQLAELNSSVELYQNVDGQEPVMPMIPLGLKETKDIDFQDPFKVRFTIY</sequence>
<keyword evidence="1 2" id="KW-0175">Coiled coil</keyword>
<dbReference type="InterPro" id="IPR047138">
    <property type="entry name" value="RHPN1_2"/>
</dbReference>
<gene>
    <name evidence="4" type="ORF">KQX54_019553</name>
</gene>
<dbReference type="GO" id="GO:0007165">
    <property type="term" value="P:signal transduction"/>
    <property type="evidence" value="ECO:0007669"/>
    <property type="project" value="InterPro"/>
</dbReference>
<dbReference type="SMART" id="SM00742">
    <property type="entry name" value="Hr1"/>
    <property type="match status" value="1"/>
</dbReference>
<evidence type="ECO:0000256" key="2">
    <source>
        <dbReference type="SAM" id="Coils"/>
    </source>
</evidence>
<dbReference type="PANTHER" id="PTHR23031:SF15">
    <property type="entry name" value="LD12055P"/>
    <property type="match status" value="1"/>
</dbReference>
<feature type="coiled-coil region" evidence="2">
    <location>
        <begin position="131"/>
        <end position="158"/>
    </location>
</feature>
<keyword evidence="5" id="KW-1185">Reference proteome</keyword>
<dbReference type="Proteomes" id="UP000826195">
    <property type="component" value="Unassembled WGS sequence"/>
</dbReference>
<dbReference type="EMBL" id="JAHXZJ010002982">
    <property type="protein sequence ID" value="KAH0535824.1"/>
    <property type="molecule type" value="Genomic_DNA"/>
</dbReference>
<evidence type="ECO:0000256" key="1">
    <source>
        <dbReference type="PROSITE-ProRule" id="PRU01207"/>
    </source>
</evidence>
<dbReference type="InterPro" id="IPR011072">
    <property type="entry name" value="HR1_rho-bd"/>
</dbReference>
<feature type="domain" description="REM-1" evidence="3">
    <location>
        <begin position="80"/>
        <end position="154"/>
    </location>
</feature>
<dbReference type="CDD" id="cd11633">
    <property type="entry name" value="HR1_Rhophilin-1"/>
    <property type="match status" value="1"/>
</dbReference>
<comment type="caution">
    <text evidence="4">The sequence shown here is derived from an EMBL/GenBank/DDBJ whole genome shotgun (WGS) entry which is preliminary data.</text>
</comment>
<proteinExistence type="predicted"/>
<name>A0AAV7HXE9_COTGL</name>
<dbReference type="PROSITE" id="PS51860">
    <property type="entry name" value="REM_1"/>
    <property type="match status" value="1"/>
</dbReference>
<dbReference type="GO" id="GO:0051497">
    <property type="term" value="P:negative regulation of stress fiber assembly"/>
    <property type="evidence" value="ECO:0007669"/>
    <property type="project" value="TreeGrafter"/>
</dbReference>
<protein>
    <recommendedName>
        <fullName evidence="3">REM-1 domain-containing protein</fullName>
    </recommendedName>
</protein>
<evidence type="ECO:0000259" key="3">
    <source>
        <dbReference type="PROSITE" id="PS51860"/>
    </source>
</evidence>
<evidence type="ECO:0000313" key="5">
    <source>
        <dbReference type="Proteomes" id="UP000826195"/>
    </source>
</evidence>
<organism evidence="4 5">
    <name type="scientific">Cotesia glomerata</name>
    <name type="common">Lepidopteran parasitic wasp</name>
    <name type="synonym">Apanteles glomeratus</name>
    <dbReference type="NCBI Taxonomy" id="32391"/>
    <lineage>
        <taxon>Eukaryota</taxon>
        <taxon>Metazoa</taxon>
        <taxon>Ecdysozoa</taxon>
        <taxon>Arthropoda</taxon>
        <taxon>Hexapoda</taxon>
        <taxon>Insecta</taxon>
        <taxon>Pterygota</taxon>
        <taxon>Neoptera</taxon>
        <taxon>Endopterygota</taxon>
        <taxon>Hymenoptera</taxon>
        <taxon>Apocrita</taxon>
        <taxon>Ichneumonoidea</taxon>
        <taxon>Braconidae</taxon>
        <taxon>Microgastrinae</taxon>
        <taxon>Cotesia</taxon>
    </lineage>
</organism>
<dbReference type="PANTHER" id="PTHR23031">
    <property type="entry name" value="RHOPHILIN"/>
    <property type="match status" value="1"/>
</dbReference>
<reference evidence="4 5" key="1">
    <citation type="journal article" date="2021" name="J. Hered.">
        <title>A chromosome-level genome assembly of the parasitoid wasp, Cotesia glomerata (Hymenoptera: Braconidae).</title>
        <authorList>
            <person name="Pinto B.J."/>
            <person name="Weis J.J."/>
            <person name="Gamble T."/>
            <person name="Ode P.J."/>
            <person name="Paul R."/>
            <person name="Zaspel J.M."/>
        </authorList>
    </citation>
    <scope>NUCLEOTIDE SEQUENCE [LARGE SCALE GENOMIC DNA]</scope>
    <source>
        <strain evidence="4">CgM1</strain>
    </source>
</reference>
<dbReference type="SUPFAM" id="SSF46585">
    <property type="entry name" value="HR1 repeat"/>
    <property type="match status" value="1"/>
</dbReference>
<dbReference type="Pfam" id="PF02185">
    <property type="entry name" value="HR1"/>
    <property type="match status" value="1"/>
</dbReference>